<dbReference type="PATRIC" id="fig|1395516.4.peg.1721"/>
<evidence type="ECO:0000313" key="2">
    <source>
        <dbReference type="Proteomes" id="UP000024771"/>
    </source>
</evidence>
<dbReference type="EMBL" id="AYMZ01000003">
    <property type="protein sequence ID" value="ETF09811.1"/>
    <property type="molecule type" value="Genomic_DNA"/>
</dbReference>
<reference evidence="1 2" key="1">
    <citation type="journal article" date="2014" name="Genome Announc.">
        <title>Draft Genome Sequence of Pseudomonas moraviensis R28-S.</title>
        <authorList>
            <person name="Hunter S.S."/>
            <person name="Yano H."/>
            <person name="Loftie-Eaton W."/>
            <person name="Hughes J."/>
            <person name="De Gelder L."/>
            <person name="Stragier P."/>
            <person name="De Vos P."/>
            <person name="Settles M.L."/>
            <person name="Top E.M."/>
        </authorList>
    </citation>
    <scope>NUCLEOTIDE SEQUENCE [LARGE SCALE GENOMIC DNA]</scope>
    <source>
        <strain evidence="2">R28</strain>
    </source>
</reference>
<dbReference type="AlphaFoldDB" id="V8RCG6"/>
<proteinExistence type="predicted"/>
<dbReference type="Proteomes" id="UP000024771">
    <property type="component" value="Chromosome"/>
</dbReference>
<gene>
    <name evidence="1" type="ORF">PMO01_08470</name>
</gene>
<accession>V8RCG6</accession>
<name>V8RCG6_9PSED</name>
<dbReference type="eggNOG" id="ENOG5033WD6">
    <property type="taxonomic scope" value="Bacteria"/>
</dbReference>
<evidence type="ECO:0008006" key="3">
    <source>
        <dbReference type="Google" id="ProtNLM"/>
    </source>
</evidence>
<evidence type="ECO:0000313" key="1">
    <source>
        <dbReference type="EMBL" id="ETF09811.1"/>
    </source>
</evidence>
<protein>
    <recommendedName>
        <fullName evidence="3">Chemotaxis protein</fullName>
    </recommendedName>
</protein>
<organism evidence="1 2">
    <name type="scientific">Pseudomonas moraviensis R28-S</name>
    <dbReference type="NCBI Taxonomy" id="1395516"/>
    <lineage>
        <taxon>Bacteria</taxon>
        <taxon>Pseudomonadati</taxon>
        <taxon>Pseudomonadota</taxon>
        <taxon>Gammaproteobacteria</taxon>
        <taxon>Pseudomonadales</taxon>
        <taxon>Pseudomonadaceae</taxon>
        <taxon>Pseudomonas</taxon>
    </lineage>
</organism>
<dbReference type="RefSeq" id="WP_024012240.1">
    <property type="nucleotide sequence ID" value="NZ_CM002330.1"/>
</dbReference>
<dbReference type="HOGENOM" id="CLU_1467027_0_0_6"/>
<sequence length="184" mass="20344">MLFLSLLVLVLQRVFGQVIRYHEGDDVFLLTTDSLVTILGTFVTLLSMGFTIRQVSQAKNYTNQVKLDVRRINLANVIDGLKSAQEEIRRLPASSQKVSRGVNVSELIHKIRAQFDNALGTLNSIGPDAGVRALLVEAQTKLNTYEISWHNQVPSAQSVHELQAKMQDAVSALGTTINQMEGKV</sequence>
<comment type="caution">
    <text evidence="1">The sequence shown here is derived from an EMBL/GenBank/DDBJ whole genome shotgun (WGS) entry which is preliminary data.</text>
</comment>